<evidence type="ECO:0000313" key="2">
    <source>
        <dbReference type="EMBL" id="KAK2075530.1"/>
    </source>
</evidence>
<keyword evidence="3" id="KW-1185">Reference proteome</keyword>
<reference evidence="2" key="1">
    <citation type="submission" date="2021-01" db="EMBL/GenBank/DDBJ databases">
        <authorList>
            <person name="Eckstrom K.M.E."/>
        </authorList>
    </citation>
    <scope>NUCLEOTIDE SEQUENCE</scope>
    <source>
        <strain evidence="2">UVCC 0001</strain>
    </source>
</reference>
<feature type="region of interest" description="Disordered" evidence="1">
    <location>
        <begin position="128"/>
        <end position="147"/>
    </location>
</feature>
<comment type="caution">
    <text evidence="2">The sequence shown here is derived from an EMBL/GenBank/DDBJ whole genome shotgun (WGS) entry which is preliminary data.</text>
</comment>
<gene>
    <name evidence="2" type="ORF">QBZ16_001638</name>
</gene>
<protein>
    <submittedName>
        <fullName evidence="2">Uncharacterized protein</fullName>
    </submittedName>
</protein>
<dbReference type="EMBL" id="JASFZW010000014">
    <property type="protein sequence ID" value="KAK2075530.1"/>
    <property type="molecule type" value="Genomic_DNA"/>
</dbReference>
<dbReference type="Proteomes" id="UP001255856">
    <property type="component" value="Unassembled WGS sequence"/>
</dbReference>
<organism evidence="2 3">
    <name type="scientific">Prototheca wickerhamii</name>
    <dbReference type="NCBI Taxonomy" id="3111"/>
    <lineage>
        <taxon>Eukaryota</taxon>
        <taxon>Viridiplantae</taxon>
        <taxon>Chlorophyta</taxon>
        <taxon>core chlorophytes</taxon>
        <taxon>Trebouxiophyceae</taxon>
        <taxon>Chlorellales</taxon>
        <taxon>Chlorellaceae</taxon>
        <taxon>Prototheca</taxon>
    </lineage>
</organism>
<dbReference type="AlphaFoldDB" id="A0AAD9IF78"/>
<evidence type="ECO:0000313" key="3">
    <source>
        <dbReference type="Proteomes" id="UP001255856"/>
    </source>
</evidence>
<accession>A0AAD9IF78</accession>
<name>A0AAD9IF78_PROWI</name>
<evidence type="ECO:0000256" key="1">
    <source>
        <dbReference type="SAM" id="MobiDB-lite"/>
    </source>
</evidence>
<proteinExistence type="predicted"/>
<sequence length="147" mass="15561">MLADRIRDYLLICVTASSRTHNATEFTSGHISISNSEDDASSVITVREKRPTPGFLLQIASALTGLNVQIQQGLIQARALGGLVGGSGKCGDESHGLRDGSKLNFEQISSLLFTLNVVLGYHQNPLTPPDSELLASTSGDARPAGQE</sequence>